<evidence type="ECO:0000313" key="4">
    <source>
        <dbReference type="Proteomes" id="UP001165121"/>
    </source>
</evidence>
<dbReference type="AlphaFoldDB" id="A0A9W7D261"/>
<dbReference type="Pfam" id="PF13833">
    <property type="entry name" value="EF-hand_8"/>
    <property type="match status" value="1"/>
</dbReference>
<dbReference type="SUPFAM" id="SSF47473">
    <property type="entry name" value="EF-hand"/>
    <property type="match status" value="1"/>
</dbReference>
<reference evidence="3" key="1">
    <citation type="submission" date="2023-04" db="EMBL/GenBank/DDBJ databases">
        <title>Phytophthora fragariaefolia NBRC 109709.</title>
        <authorList>
            <person name="Ichikawa N."/>
            <person name="Sato H."/>
            <person name="Tonouchi N."/>
        </authorList>
    </citation>
    <scope>NUCLEOTIDE SEQUENCE</scope>
    <source>
        <strain evidence="3">NBRC 109709</strain>
    </source>
</reference>
<dbReference type="GO" id="GO:0005509">
    <property type="term" value="F:calcium ion binding"/>
    <property type="evidence" value="ECO:0007669"/>
    <property type="project" value="InterPro"/>
</dbReference>
<gene>
    <name evidence="3" type="ORF">Pfra01_002201000</name>
</gene>
<name>A0A9W7D261_9STRA</name>
<dbReference type="Gene3D" id="1.10.238.10">
    <property type="entry name" value="EF-hand"/>
    <property type="match status" value="1"/>
</dbReference>
<feature type="region of interest" description="Disordered" evidence="1">
    <location>
        <begin position="91"/>
        <end position="115"/>
    </location>
</feature>
<dbReference type="InterPro" id="IPR011992">
    <property type="entry name" value="EF-hand-dom_pair"/>
</dbReference>
<dbReference type="Proteomes" id="UP001165121">
    <property type="component" value="Unassembled WGS sequence"/>
</dbReference>
<evidence type="ECO:0000313" key="3">
    <source>
        <dbReference type="EMBL" id="GMF53308.1"/>
    </source>
</evidence>
<keyword evidence="4" id="KW-1185">Reference proteome</keyword>
<dbReference type="OrthoDB" id="26525at2759"/>
<comment type="caution">
    <text evidence="3">The sequence shown here is derived from an EMBL/GenBank/DDBJ whole genome shotgun (WGS) entry which is preliminary data.</text>
</comment>
<evidence type="ECO:0000256" key="1">
    <source>
        <dbReference type="SAM" id="MobiDB-lite"/>
    </source>
</evidence>
<accession>A0A9W7D261</accession>
<dbReference type="InterPro" id="IPR002048">
    <property type="entry name" value="EF_hand_dom"/>
</dbReference>
<evidence type="ECO:0000259" key="2">
    <source>
        <dbReference type="Pfam" id="PF13833"/>
    </source>
</evidence>
<organism evidence="3 4">
    <name type="scientific">Phytophthora fragariaefolia</name>
    <dbReference type="NCBI Taxonomy" id="1490495"/>
    <lineage>
        <taxon>Eukaryota</taxon>
        <taxon>Sar</taxon>
        <taxon>Stramenopiles</taxon>
        <taxon>Oomycota</taxon>
        <taxon>Peronosporomycetes</taxon>
        <taxon>Peronosporales</taxon>
        <taxon>Peronosporaceae</taxon>
        <taxon>Phytophthora</taxon>
    </lineage>
</organism>
<sequence>MDKRGLELAVPAAQAAQVLPPESAAKLLRVFCFLRQHERKARIARKTAELNTWRDPPLPAAEYSAEEGPQQASPTEVLEKKELVTELNLLAGSEEPDDPVDVASKSKSGTARGHNAAAAITNTSAPTMQELRREIKELQKGVVTNYDTSGFITAADLASCMKSLNRVPSKVRIYQQQALQCHFSSDSIMLQQGEVQWMVWEVDNDLDGCVSWEEFKGCYVRTLLDSHGLELNQLYYLIQFLLCDTDGSQTVSGEGPATRNSHFTESCFSR</sequence>
<proteinExistence type="predicted"/>
<feature type="region of interest" description="Disordered" evidence="1">
    <location>
        <begin position="54"/>
        <end position="75"/>
    </location>
</feature>
<protein>
    <submittedName>
        <fullName evidence="3">Unnamed protein product</fullName>
    </submittedName>
</protein>
<feature type="domain" description="EF-hand" evidence="2">
    <location>
        <begin position="152"/>
        <end position="221"/>
    </location>
</feature>
<dbReference type="EMBL" id="BSXT01003260">
    <property type="protein sequence ID" value="GMF53308.1"/>
    <property type="molecule type" value="Genomic_DNA"/>
</dbReference>